<name>A0A8X7C615_9ARAC</name>
<reference evidence="2" key="1">
    <citation type="submission" date="2020-08" db="EMBL/GenBank/DDBJ databases">
        <title>Multicomponent nature underlies the extraordinary mechanical properties of spider dragline silk.</title>
        <authorList>
            <person name="Kono N."/>
            <person name="Nakamura H."/>
            <person name="Mori M."/>
            <person name="Yoshida Y."/>
            <person name="Ohtoshi R."/>
            <person name="Malay A.D."/>
            <person name="Moran D.A.P."/>
            <person name="Tomita M."/>
            <person name="Numata K."/>
            <person name="Arakawa K."/>
        </authorList>
    </citation>
    <scope>NUCLEOTIDE SEQUENCE</scope>
</reference>
<feature type="compositionally biased region" description="Low complexity" evidence="1">
    <location>
        <begin position="30"/>
        <end position="42"/>
    </location>
</feature>
<evidence type="ECO:0000313" key="2">
    <source>
        <dbReference type="EMBL" id="GFY58681.1"/>
    </source>
</evidence>
<feature type="region of interest" description="Disordered" evidence="1">
    <location>
        <begin position="1"/>
        <end position="140"/>
    </location>
</feature>
<sequence length="228" mass="25019">MPRARSTPPPGRRLRSDLRRSNKISVDQLRPSPTRTVPPRSVGPRPDRRPRLAPTVAWPLPARRSVRTSPPHPVGAPVDPRPPGTWAPNLRTLPSRRSGTPPPPADRPPKNIGPPFPPPGRPGGPPSLRTEGVSVDRTGGSRYYDTPSRWNVVCTICAPHPHPPGGRFWEGPRVWGSPLNLGVEWGFRRTRGPLKQGKKNPIGPHRKTLRSEGTIDYPTIRGGFRGGV</sequence>
<evidence type="ECO:0000256" key="1">
    <source>
        <dbReference type="SAM" id="MobiDB-lite"/>
    </source>
</evidence>
<organism evidence="2 3">
    <name type="scientific">Trichonephila inaurata madagascariensis</name>
    <dbReference type="NCBI Taxonomy" id="2747483"/>
    <lineage>
        <taxon>Eukaryota</taxon>
        <taxon>Metazoa</taxon>
        <taxon>Ecdysozoa</taxon>
        <taxon>Arthropoda</taxon>
        <taxon>Chelicerata</taxon>
        <taxon>Arachnida</taxon>
        <taxon>Araneae</taxon>
        <taxon>Araneomorphae</taxon>
        <taxon>Entelegynae</taxon>
        <taxon>Araneoidea</taxon>
        <taxon>Nephilidae</taxon>
        <taxon>Trichonephila</taxon>
        <taxon>Trichonephila inaurata</taxon>
    </lineage>
</organism>
<evidence type="ECO:0000313" key="3">
    <source>
        <dbReference type="Proteomes" id="UP000886998"/>
    </source>
</evidence>
<gene>
    <name evidence="2" type="ORF">TNIN_153321</name>
</gene>
<dbReference type="EMBL" id="BMAV01012207">
    <property type="protein sequence ID" value="GFY58681.1"/>
    <property type="molecule type" value="Genomic_DNA"/>
</dbReference>
<dbReference type="Proteomes" id="UP000886998">
    <property type="component" value="Unassembled WGS sequence"/>
</dbReference>
<feature type="compositionally biased region" description="Pro residues" evidence="1">
    <location>
        <begin position="100"/>
        <end position="125"/>
    </location>
</feature>
<dbReference type="AlphaFoldDB" id="A0A8X7C615"/>
<protein>
    <submittedName>
        <fullName evidence="2">Uncharacterized protein</fullName>
    </submittedName>
</protein>
<proteinExistence type="predicted"/>
<accession>A0A8X7C615</accession>
<keyword evidence="3" id="KW-1185">Reference proteome</keyword>
<comment type="caution">
    <text evidence="2">The sequence shown here is derived from an EMBL/GenBank/DDBJ whole genome shotgun (WGS) entry which is preliminary data.</text>
</comment>
<feature type="compositionally biased region" description="Pro residues" evidence="1">
    <location>
        <begin position="70"/>
        <end position="85"/>
    </location>
</feature>